<organism evidence="1 2">
    <name type="scientific">Escherichia phage YX22</name>
    <dbReference type="NCBI Taxonomy" id="3093951"/>
    <lineage>
        <taxon>Viruses</taxon>
        <taxon>Duplodnaviria</taxon>
        <taxon>Heunggongvirae</taxon>
        <taxon>Uroviricota</taxon>
        <taxon>Caudoviricetes</taxon>
        <taxon>Pantevenvirales</taxon>
        <taxon>Ackermannviridae</taxon>
        <taxon>Aglimvirinae</taxon>
    </lineage>
</organism>
<reference evidence="1" key="1">
    <citation type="submission" date="2023-11" db="EMBL/GenBank/DDBJ databases">
        <authorList>
            <person name="Tan Y."/>
        </authorList>
    </citation>
    <scope>NUCLEOTIDE SEQUENCE</scope>
</reference>
<name>A0AAX4G915_9CAUD</name>
<evidence type="ECO:0000313" key="1">
    <source>
        <dbReference type="EMBL" id="WPH64541.1"/>
    </source>
</evidence>
<protein>
    <submittedName>
        <fullName evidence="1">Uncharacterized protein</fullName>
    </submittedName>
</protein>
<dbReference type="Proteomes" id="UP001432061">
    <property type="component" value="Segment"/>
</dbReference>
<proteinExistence type="predicted"/>
<accession>A0AAX4G915</accession>
<dbReference type="EMBL" id="OR776998">
    <property type="protein sequence ID" value="WPH64541.1"/>
    <property type="molecule type" value="Genomic_DNA"/>
</dbReference>
<sequence>MFVVINLFCYIFTAYFLGAVGIETYNDLKDGEYANRMVYVKKFVRKFWSNFVYKLP</sequence>
<evidence type="ECO:0000313" key="2">
    <source>
        <dbReference type="Proteomes" id="UP001432061"/>
    </source>
</evidence>